<evidence type="ECO:0000256" key="10">
    <source>
        <dbReference type="SAM" id="Phobius"/>
    </source>
</evidence>
<evidence type="ECO:0000313" key="14">
    <source>
        <dbReference type="Proteomes" id="UP000316252"/>
    </source>
</evidence>
<dbReference type="SUPFAM" id="SSF55874">
    <property type="entry name" value="ATPase domain of HSP90 chaperone/DNA topoisomerase II/histidine kinase"/>
    <property type="match status" value="1"/>
</dbReference>
<dbReference type="Proteomes" id="UP000316252">
    <property type="component" value="Unassembled WGS sequence"/>
</dbReference>
<evidence type="ECO:0000313" key="13">
    <source>
        <dbReference type="EMBL" id="TPW74570.1"/>
    </source>
</evidence>
<evidence type="ECO:0000256" key="5">
    <source>
        <dbReference type="ARBA" id="ARBA00022741"/>
    </source>
</evidence>
<dbReference type="EC" id="2.7.13.3" evidence="2"/>
<dbReference type="PANTHER" id="PTHR24421:SF10">
    <property type="entry name" value="NITRATE_NITRITE SENSOR PROTEIN NARQ"/>
    <property type="match status" value="1"/>
</dbReference>
<feature type="transmembrane region" description="Helical" evidence="10">
    <location>
        <begin position="71"/>
        <end position="88"/>
    </location>
</feature>
<keyword evidence="3" id="KW-0597">Phosphoprotein</keyword>
<dbReference type="GO" id="GO:0005524">
    <property type="term" value="F:ATP binding"/>
    <property type="evidence" value="ECO:0007669"/>
    <property type="project" value="UniProtKB-KW"/>
</dbReference>
<keyword evidence="7" id="KW-0067">ATP-binding</keyword>
<keyword evidence="10" id="KW-0812">Transmembrane</keyword>
<feature type="domain" description="Putative sensor" evidence="12">
    <location>
        <begin position="46"/>
        <end position="238"/>
    </location>
</feature>
<evidence type="ECO:0000256" key="1">
    <source>
        <dbReference type="ARBA" id="ARBA00000085"/>
    </source>
</evidence>
<feature type="region of interest" description="Disordered" evidence="9">
    <location>
        <begin position="1"/>
        <end position="28"/>
    </location>
</feature>
<keyword evidence="8" id="KW-0902">Two-component regulatory system</keyword>
<evidence type="ECO:0000256" key="7">
    <source>
        <dbReference type="ARBA" id="ARBA00022840"/>
    </source>
</evidence>
<comment type="catalytic activity">
    <reaction evidence="1">
        <text>ATP + protein L-histidine = ADP + protein N-phospho-L-histidine.</text>
        <dbReference type="EC" id="2.7.13.3"/>
    </reaction>
</comment>
<keyword evidence="10" id="KW-1133">Transmembrane helix</keyword>
<feature type="transmembrane region" description="Helical" evidence="10">
    <location>
        <begin position="143"/>
        <end position="172"/>
    </location>
</feature>
<dbReference type="InterPro" id="IPR025828">
    <property type="entry name" value="Put_sensor_dom"/>
</dbReference>
<accession>A0A506XYU5</accession>
<keyword evidence="4" id="KW-0808">Transferase</keyword>
<feature type="domain" description="Signal transduction histidine kinase subgroup 3 dimerisation and phosphoacceptor" evidence="11">
    <location>
        <begin position="269"/>
        <end position="332"/>
    </location>
</feature>
<dbReference type="InterPro" id="IPR050482">
    <property type="entry name" value="Sensor_HK_TwoCompSys"/>
</dbReference>
<feature type="transmembrane region" description="Helical" evidence="10">
    <location>
        <begin position="203"/>
        <end position="222"/>
    </location>
</feature>
<keyword evidence="6" id="KW-0418">Kinase</keyword>
<dbReference type="GO" id="GO:0016020">
    <property type="term" value="C:membrane"/>
    <property type="evidence" value="ECO:0007669"/>
    <property type="project" value="InterPro"/>
</dbReference>
<dbReference type="InterPro" id="IPR011712">
    <property type="entry name" value="Sig_transdc_His_kin_sub3_dim/P"/>
</dbReference>
<comment type="caution">
    <text evidence="13">The sequence shown here is derived from an EMBL/GenBank/DDBJ whole genome shotgun (WGS) entry which is preliminary data.</text>
</comment>
<dbReference type="Gene3D" id="3.30.565.10">
    <property type="entry name" value="Histidine kinase-like ATPase, C-terminal domain"/>
    <property type="match status" value="1"/>
</dbReference>
<dbReference type="InterPro" id="IPR036890">
    <property type="entry name" value="HATPase_C_sf"/>
</dbReference>
<sequence>MTTTLPTDIAPTADTARPPAPPTPATSASGRGYLGLWRTVPRELGYLLPLLPISIVTVTVLQTVFWMGIGMIPIVVGFFIALAALWAARGFGEFELMRLAASGRPRIPSPDWRRRTRGDGFLARVFAPVADGHYWLHLLHGTVVAIILGPFSWSIAITWVAGSLGGLTYWFWSRFLPDAGRDGNVLGRVAHDLLPWVPQSFDLLPLLYLISGVIFAVTLPFVTRGLTVIHWGVAKGMLGAWSSDRLRDEVRTLTESRAAATSAEGQSLRRLERDIHDGPQQRLVRLQMDLASAERQLDADPERSRALIGEALAQSKEALEELRALSRGFAPPLLLDRGLRAALAGLCDRSAVPTRFVDELPAEIELPTEVERNAYFIAAEALTNAAKHAGASSAVVTLRLRRIPDTDDIWLDLHILDDGRGGAAPVADHGLAGIDERLRGLGGLLTLTSPAGGGTELVAHLPLVR</sequence>
<dbReference type="RefSeq" id="WP_141164208.1">
    <property type="nucleotide sequence ID" value="NZ_VHQG01000004.1"/>
</dbReference>
<keyword evidence="10" id="KW-0472">Membrane</keyword>
<gene>
    <name evidence="13" type="ORF">FJ657_13310</name>
</gene>
<keyword evidence="14" id="KW-1185">Reference proteome</keyword>
<keyword evidence="5" id="KW-0547">Nucleotide-binding</keyword>
<evidence type="ECO:0000256" key="6">
    <source>
        <dbReference type="ARBA" id="ARBA00022777"/>
    </source>
</evidence>
<feature type="transmembrane region" description="Helical" evidence="10">
    <location>
        <begin position="44"/>
        <end position="65"/>
    </location>
</feature>
<evidence type="ECO:0000256" key="8">
    <source>
        <dbReference type="ARBA" id="ARBA00023012"/>
    </source>
</evidence>
<name>A0A506XYU5_9MICO</name>
<dbReference type="PANTHER" id="PTHR24421">
    <property type="entry name" value="NITRATE/NITRITE SENSOR PROTEIN NARX-RELATED"/>
    <property type="match status" value="1"/>
</dbReference>
<dbReference type="AlphaFoldDB" id="A0A506XYU5"/>
<evidence type="ECO:0000256" key="4">
    <source>
        <dbReference type="ARBA" id="ARBA00022679"/>
    </source>
</evidence>
<dbReference type="GO" id="GO:0000155">
    <property type="term" value="F:phosphorelay sensor kinase activity"/>
    <property type="evidence" value="ECO:0007669"/>
    <property type="project" value="InterPro"/>
</dbReference>
<evidence type="ECO:0000256" key="2">
    <source>
        <dbReference type="ARBA" id="ARBA00012438"/>
    </source>
</evidence>
<dbReference type="Pfam" id="PF07730">
    <property type="entry name" value="HisKA_3"/>
    <property type="match status" value="1"/>
</dbReference>
<dbReference type="EMBL" id="VHQG01000004">
    <property type="protein sequence ID" value="TPW74570.1"/>
    <property type="molecule type" value="Genomic_DNA"/>
</dbReference>
<evidence type="ECO:0000259" key="11">
    <source>
        <dbReference type="Pfam" id="PF07730"/>
    </source>
</evidence>
<dbReference type="GO" id="GO:0046983">
    <property type="term" value="F:protein dimerization activity"/>
    <property type="evidence" value="ECO:0007669"/>
    <property type="project" value="InterPro"/>
</dbReference>
<evidence type="ECO:0000256" key="3">
    <source>
        <dbReference type="ARBA" id="ARBA00022553"/>
    </source>
</evidence>
<reference evidence="13 14" key="1">
    <citation type="submission" date="2019-06" db="EMBL/GenBank/DDBJ databases">
        <authorList>
            <person name="Li F."/>
        </authorList>
    </citation>
    <scope>NUCLEOTIDE SEQUENCE [LARGE SCALE GENOMIC DNA]</scope>
    <source>
        <strain evidence="13 14">10F1D-1</strain>
    </source>
</reference>
<dbReference type="Gene3D" id="1.20.5.1930">
    <property type="match status" value="1"/>
</dbReference>
<evidence type="ECO:0000256" key="9">
    <source>
        <dbReference type="SAM" id="MobiDB-lite"/>
    </source>
</evidence>
<dbReference type="OrthoDB" id="5242012at2"/>
<organism evidence="13 14">
    <name type="scientific">Schumannella soli</name>
    <dbReference type="NCBI Taxonomy" id="2590779"/>
    <lineage>
        <taxon>Bacteria</taxon>
        <taxon>Bacillati</taxon>
        <taxon>Actinomycetota</taxon>
        <taxon>Actinomycetes</taxon>
        <taxon>Micrococcales</taxon>
        <taxon>Microbacteriaceae</taxon>
        <taxon>Schumannella</taxon>
    </lineage>
</organism>
<dbReference type="CDD" id="cd16917">
    <property type="entry name" value="HATPase_UhpB-NarQ-NarX-like"/>
    <property type="match status" value="1"/>
</dbReference>
<evidence type="ECO:0000259" key="12">
    <source>
        <dbReference type="Pfam" id="PF13796"/>
    </source>
</evidence>
<feature type="compositionally biased region" description="Low complexity" evidence="9">
    <location>
        <begin position="1"/>
        <end position="17"/>
    </location>
</feature>
<protein>
    <recommendedName>
        <fullName evidence="2">histidine kinase</fullName>
        <ecNumber evidence="2">2.7.13.3</ecNumber>
    </recommendedName>
</protein>
<proteinExistence type="predicted"/>
<dbReference type="Pfam" id="PF13796">
    <property type="entry name" value="Sensor"/>
    <property type="match status" value="1"/>
</dbReference>